<feature type="compositionally biased region" description="Polar residues" evidence="1">
    <location>
        <begin position="141"/>
        <end position="156"/>
    </location>
</feature>
<evidence type="ECO:0000313" key="2">
    <source>
        <dbReference type="EMBL" id="KAF9506053.1"/>
    </source>
</evidence>
<gene>
    <name evidence="2" type="ORF">BS47DRAFT_1399850</name>
</gene>
<feature type="compositionally biased region" description="Basic and acidic residues" evidence="1">
    <location>
        <begin position="81"/>
        <end position="90"/>
    </location>
</feature>
<feature type="compositionally biased region" description="Low complexity" evidence="1">
    <location>
        <begin position="109"/>
        <end position="121"/>
    </location>
</feature>
<protein>
    <submittedName>
        <fullName evidence="2">Uncharacterized protein</fullName>
    </submittedName>
</protein>
<comment type="caution">
    <text evidence="2">The sequence shown here is derived from an EMBL/GenBank/DDBJ whole genome shotgun (WGS) entry which is preliminary data.</text>
</comment>
<dbReference type="Proteomes" id="UP000886523">
    <property type="component" value="Unassembled WGS sequence"/>
</dbReference>
<accession>A0A9P6AHY7</accession>
<dbReference type="EMBL" id="MU129126">
    <property type="protein sequence ID" value="KAF9506053.1"/>
    <property type="molecule type" value="Genomic_DNA"/>
</dbReference>
<feature type="compositionally biased region" description="Polar residues" evidence="1">
    <location>
        <begin position="206"/>
        <end position="217"/>
    </location>
</feature>
<sequence>MQPPFAHPNVNEDREARRPHSPRGRASTGDGAHVDQALFLDGDSVSDSTLTVREARARGELFFPAERGHNQWMQPPFAHPDVNEDREARHPHSPRGRASTGAHVDEALLLDGDSVSDSGSDMDPVKDAVSSQRPPDPNPEANLSSSHSFIQRSMVDNESDSDAVEKALGLPSPDSEAEVEAGADLDPALTSEDASPPFTTEHPASKAQTTFRKNNRS</sequence>
<feature type="region of interest" description="Disordered" evidence="1">
    <location>
        <begin position="1"/>
        <end position="48"/>
    </location>
</feature>
<reference evidence="2" key="1">
    <citation type="journal article" date="2020" name="Nat. Commun.">
        <title>Large-scale genome sequencing of mycorrhizal fungi provides insights into the early evolution of symbiotic traits.</title>
        <authorList>
            <person name="Miyauchi S."/>
            <person name="Kiss E."/>
            <person name="Kuo A."/>
            <person name="Drula E."/>
            <person name="Kohler A."/>
            <person name="Sanchez-Garcia M."/>
            <person name="Morin E."/>
            <person name="Andreopoulos B."/>
            <person name="Barry K.W."/>
            <person name="Bonito G."/>
            <person name="Buee M."/>
            <person name="Carver A."/>
            <person name="Chen C."/>
            <person name="Cichocki N."/>
            <person name="Clum A."/>
            <person name="Culley D."/>
            <person name="Crous P.W."/>
            <person name="Fauchery L."/>
            <person name="Girlanda M."/>
            <person name="Hayes R.D."/>
            <person name="Keri Z."/>
            <person name="LaButti K."/>
            <person name="Lipzen A."/>
            <person name="Lombard V."/>
            <person name="Magnuson J."/>
            <person name="Maillard F."/>
            <person name="Murat C."/>
            <person name="Nolan M."/>
            <person name="Ohm R.A."/>
            <person name="Pangilinan J."/>
            <person name="Pereira M.F."/>
            <person name="Perotto S."/>
            <person name="Peter M."/>
            <person name="Pfister S."/>
            <person name="Riley R."/>
            <person name="Sitrit Y."/>
            <person name="Stielow J.B."/>
            <person name="Szollosi G."/>
            <person name="Zifcakova L."/>
            <person name="Stursova M."/>
            <person name="Spatafora J.W."/>
            <person name="Tedersoo L."/>
            <person name="Vaario L.M."/>
            <person name="Yamada A."/>
            <person name="Yan M."/>
            <person name="Wang P."/>
            <person name="Xu J."/>
            <person name="Bruns T."/>
            <person name="Baldrian P."/>
            <person name="Vilgalys R."/>
            <person name="Dunand C."/>
            <person name="Henrissat B."/>
            <person name="Grigoriev I.V."/>
            <person name="Hibbett D."/>
            <person name="Nagy L.G."/>
            <person name="Martin F.M."/>
        </authorList>
    </citation>
    <scope>NUCLEOTIDE SEQUENCE</scope>
    <source>
        <strain evidence="2">UP504</strain>
    </source>
</reference>
<evidence type="ECO:0000313" key="3">
    <source>
        <dbReference type="Proteomes" id="UP000886523"/>
    </source>
</evidence>
<dbReference type="AlphaFoldDB" id="A0A9P6AHY7"/>
<name>A0A9P6AHY7_9AGAM</name>
<keyword evidence="3" id="KW-1185">Reference proteome</keyword>
<proteinExistence type="predicted"/>
<organism evidence="2 3">
    <name type="scientific">Hydnum rufescens UP504</name>
    <dbReference type="NCBI Taxonomy" id="1448309"/>
    <lineage>
        <taxon>Eukaryota</taxon>
        <taxon>Fungi</taxon>
        <taxon>Dikarya</taxon>
        <taxon>Basidiomycota</taxon>
        <taxon>Agaricomycotina</taxon>
        <taxon>Agaricomycetes</taxon>
        <taxon>Cantharellales</taxon>
        <taxon>Hydnaceae</taxon>
        <taxon>Hydnum</taxon>
    </lineage>
</organism>
<evidence type="ECO:0000256" key="1">
    <source>
        <dbReference type="SAM" id="MobiDB-lite"/>
    </source>
</evidence>
<feature type="region of interest" description="Disordered" evidence="1">
    <location>
        <begin position="62"/>
        <end position="217"/>
    </location>
</feature>